<keyword evidence="9" id="KW-1185">Reference proteome</keyword>
<keyword evidence="8" id="KW-0378">Hydrolase</keyword>
<keyword evidence="4 5" id="KW-0234">DNA repair</keyword>
<accession>A0ABP8QC80</accession>
<dbReference type="Proteomes" id="UP001501321">
    <property type="component" value="Unassembled WGS sequence"/>
</dbReference>
<dbReference type="Gene3D" id="3.30.565.10">
    <property type="entry name" value="Histidine kinase-like ATPase, C-terminal domain"/>
    <property type="match status" value="1"/>
</dbReference>
<organism evidence="8 9">
    <name type="scientific">Pseudaeromonas paramecii</name>
    <dbReference type="NCBI Taxonomy" id="2138166"/>
    <lineage>
        <taxon>Bacteria</taxon>
        <taxon>Pseudomonadati</taxon>
        <taxon>Pseudomonadota</taxon>
        <taxon>Gammaproteobacteria</taxon>
        <taxon>Aeromonadales</taxon>
        <taxon>Aeromonadaceae</taxon>
        <taxon>Pseudaeromonas</taxon>
    </lineage>
</organism>
<evidence type="ECO:0000313" key="9">
    <source>
        <dbReference type="Proteomes" id="UP001501321"/>
    </source>
</evidence>
<sequence length="598" mass="65959">MAIQILPPLLANQIAAGEVVERPASVVKELVENCLDAGADRIEIEVEKGGAKLIRIRDNGGGIPKDELTLALSRHATSKVATLADLEGIASLGFRGEALASISAVSRLTLTSRPADQAEAWQAQAEGRDMAVTVRPAAHPVGTTVEVLDLFFNTPARRKFLRSEKTEFAHIDELIRRLALSRFDVSFVLRHNGKPVRQYRAASDPAAGNRRVAVACGERFIQQALTVRSEHHGLLLHGWLVPPQADGSPATELQYSYVNGRMMRDKLINHAIRQACVEALGLEQAPAYVLYLELDPRQVDVNVHPAKHEVRFHEARLVHDFLLQVLREALLTTRPQTQDEPSASQWQIAETPAYPDSPLRPKEHGYHGAGFRAAPAVAGGRGPADGERLPQAALAYQQLMSSPDELASTSAVTGTEQLWLPVLLQPPHYLLVRQGERLGLCHLGRLERHLLQQSWRQRWVEGLVSQPLLMPLRLSLSAAQQAVLGSHAHWLTTLGLEFKPASTGTIMVYRVPAALRQSNLADTLPALLERLAPLTEQAPSAIGDLCHWLATQAVAGRRYDLSLAEGLLRQWQQGQAPWPAGCYRALPIEQWIQEWEHE</sequence>
<dbReference type="Pfam" id="PF01119">
    <property type="entry name" value="DNA_mis_repair"/>
    <property type="match status" value="1"/>
</dbReference>
<dbReference type="InterPro" id="IPR014721">
    <property type="entry name" value="Ribsml_uS5_D2-typ_fold_subgr"/>
</dbReference>
<dbReference type="GO" id="GO:0004519">
    <property type="term" value="F:endonuclease activity"/>
    <property type="evidence" value="ECO:0007669"/>
    <property type="project" value="UniProtKB-KW"/>
</dbReference>
<keyword evidence="8" id="KW-0540">Nuclease</keyword>
<evidence type="ECO:0000256" key="4">
    <source>
        <dbReference type="ARBA" id="ARBA00023204"/>
    </source>
</evidence>
<evidence type="ECO:0000259" key="7">
    <source>
        <dbReference type="SMART" id="SM01340"/>
    </source>
</evidence>
<dbReference type="EMBL" id="BAABFC010000012">
    <property type="protein sequence ID" value="GAA4499638.1"/>
    <property type="molecule type" value="Genomic_DNA"/>
</dbReference>
<dbReference type="InterPro" id="IPR042121">
    <property type="entry name" value="MutL_C_regsub"/>
</dbReference>
<comment type="similarity">
    <text evidence="1 5">Belongs to the DNA mismatch repair MutL/HexB family.</text>
</comment>
<dbReference type="InterPro" id="IPR036890">
    <property type="entry name" value="HATPase_C_sf"/>
</dbReference>
<reference evidence="9" key="1">
    <citation type="journal article" date="2019" name="Int. J. Syst. Evol. Microbiol.">
        <title>The Global Catalogue of Microorganisms (GCM) 10K type strain sequencing project: providing services to taxonomists for standard genome sequencing and annotation.</title>
        <authorList>
            <consortium name="The Broad Institute Genomics Platform"/>
            <consortium name="The Broad Institute Genome Sequencing Center for Infectious Disease"/>
            <person name="Wu L."/>
            <person name="Ma J."/>
        </authorList>
    </citation>
    <scope>NUCLEOTIDE SEQUENCE [LARGE SCALE GENOMIC DNA]</scope>
    <source>
        <strain evidence="9">JCM 32226</strain>
    </source>
</reference>
<protein>
    <recommendedName>
        <fullName evidence="2 5">DNA mismatch repair protein MutL</fullName>
    </recommendedName>
</protein>
<dbReference type="InterPro" id="IPR002099">
    <property type="entry name" value="MutL/Mlh/PMS"/>
</dbReference>
<evidence type="ECO:0000313" key="8">
    <source>
        <dbReference type="EMBL" id="GAA4499638.1"/>
    </source>
</evidence>
<dbReference type="InterPro" id="IPR014790">
    <property type="entry name" value="MutL_C"/>
</dbReference>
<dbReference type="PROSITE" id="PS00058">
    <property type="entry name" value="DNA_MISMATCH_REPAIR_1"/>
    <property type="match status" value="1"/>
</dbReference>
<evidence type="ECO:0000256" key="3">
    <source>
        <dbReference type="ARBA" id="ARBA00022763"/>
    </source>
</evidence>
<dbReference type="InterPro" id="IPR014762">
    <property type="entry name" value="DNA_mismatch_repair_CS"/>
</dbReference>
<dbReference type="HAMAP" id="MF_00149">
    <property type="entry name" value="DNA_mis_repair"/>
    <property type="match status" value="1"/>
</dbReference>
<dbReference type="InterPro" id="IPR037198">
    <property type="entry name" value="MutL_C_sf"/>
</dbReference>
<dbReference type="SUPFAM" id="SSF55874">
    <property type="entry name" value="ATPase domain of HSP90 chaperone/DNA topoisomerase II/histidine kinase"/>
    <property type="match status" value="1"/>
</dbReference>
<evidence type="ECO:0000256" key="2">
    <source>
        <dbReference type="ARBA" id="ARBA00021975"/>
    </source>
</evidence>
<dbReference type="Pfam" id="PF13589">
    <property type="entry name" value="HATPase_c_3"/>
    <property type="match status" value="1"/>
</dbReference>
<dbReference type="SUPFAM" id="SSF118116">
    <property type="entry name" value="DNA mismatch repair protein MutL"/>
    <property type="match status" value="1"/>
</dbReference>
<evidence type="ECO:0000259" key="6">
    <source>
        <dbReference type="SMART" id="SM00853"/>
    </source>
</evidence>
<keyword evidence="8" id="KW-0255">Endonuclease</keyword>
<dbReference type="InterPro" id="IPR038973">
    <property type="entry name" value="MutL/Mlh/Pms-like"/>
</dbReference>
<dbReference type="SUPFAM" id="SSF54211">
    <property type="entry name" value="Ribosomal protein S5 domain 2-like"/>
    <property type="match status" value="1"/>
</dbReference>
<dbReference type="RefSeq" id="WP_345012623.1">
    <property type="nucleotide sequence ID" value="NZ_BAABFC010000012.1"/>
</dbReference>
<name>A0ABP8QC80_9GAMM</name>
<dbReference type="CDD" id="cd16926">
    <property type="entry name" value="HATPase_MutL-MLH-PMS-like"/>
    <property type="match status" value="1"/>
</dbReference>
<dbReference type="PANTHER" id="PTHR10073:SF12">
    <property type="entry name" value="DNA MISMATCH REPAIR PROTEIN MLH1"/>
    <property type="match status" value="1"/>
</dbReference>
<dbReference type="InterPro" id="IPR020568">
    <property type="entry name" value="Ribosomal_Su5_D2-typ_SF"/>
</dbReference>
<feature type="domain" description="MutL C-terminal dimerisation" evidence="6">
    <location>
        <begin position="422"/>
        <end position="559"/>
    </location>
</feature>
<dbReference type="PANTHER" id="PTHR10073">
    <property type="entry name" value="DNA MISMATCH REPAIR PROTEIN MLH, PMS, MUTL"/>
    <property type="match status" value="1"/>
</dbReference>
<comment type="caution">
    <text evidence="8">The sequence shown here is derived from an EMBL/GenBank/DDBJ whole genome shotgun (WGS) entry which is preliminary data.</text>
</comment>
<dbReference type="Pfam" id="PF08676">
    <property type="entry name" value="MutL_C"/>
    <property type="match status" value="1"/>
</dbReference>
<evidence type="ECO:0000256" key="5">
    <source>
        <dbReference type="HAMAP-Rule" id="MF_00149"/>
    </source>
</evidence>
<dbReference type="InterPro" id="IPR013507">
    <property type="entry name" value="DNA_mismatch_S5_2-like"/>
</dbReference>
<comment type="function">
    <text evidence="5">This protein is involved in the repair of mismatches in DNA. It is required for dam-dependent methyl-directed DNA mismatch repair. May act as a 'molecular matchmaker', a protein that promotes the formation of a stable complex between two or more DNA-binding proteins in an ATP-dependent manner without itself being part of a final effector complex.</text>
</comment>
<evidence type="ECO:0000256" key="1">
    <source>
        <dbReference type="ARBA" id="ARBA00006082"/>
    </source>
</evidence>
<gene>
    <name evidence="5 8" type="primary">mutL</name>
    <name evidence="8" type="ORF">GCM10023095_20120</name>
</gene>
<dbReference type="Gene3D" id="3.30.1370.100">
    <property type="entry name" value="MutL, C-terminal domain, regulatory subdomain"/>
    <property type="match status" value="1"/>
</dbReference>
<dbReference type="SMART" id="SM00853">
    <property type="entry name" value="MutL_C"/>
    <property type="match status" value="1"/>
</dbReference>
<dbReference type="SMART" id="SM01340">
    <property type="entry name" value="DNA_mis_repair"/>
    <property type="match status" value="1"/>
</dbReference>
<dbReference type="NCBIfam" id="TIGR00585">
    <property type="entry name" value="mutl"/>
    <property type="match status" value="1"/>
</dbReference>
<keyword evidence="3 5" id="KW-0227">DNA damage</keyword>
<feature type="domain" description="DNA mismatch repair protein S5" evidence="7">
    <location>
        <begin position="212"/>
        <end position="331"/>
    </location>
</feature>
<dbReference type="InterPro" id="IPR020667">
    <property type="entry name" value="DNA_mismatch_repair_MutL"/>
</dbReference>
<dbReference type="CDD" id="cd03482">
    <property type="entry name" value="MutL_Trans_MutL"/>
    <property type="match status" value="1"/>
</dbReference>
<proteinExistence type="inferred from homology"/>
<dbReference type="Gene3D" id="3.30.230.10">
    <property type="match status" value="1"/>
</dbReference>